<keyword evidence="2" id="KW-1185">Reference proteome</keyword>
<sequence>MIRSGYPKLQSVLNFDPDYVLGMEISSNQFAWTWRGAGHRIMAYVRLTHGGMM</sequence>
<protein>
    <submittedName>
        <fullName evidence="1">Uncharacterized protein</fullName>
    </submittedName>
</protein>
<reference evidence="1 2" key="1">
    <citation type="journal article" date="2019" name="Sci. Rep.">
        <title>Orb-weaving spider Araneus ventricosus genome elucidates the spidroin gene catalogue.</title>
        <authorList>
            <person name="Kono N."/>
            <person name="Nakamura H."/>
            <person name="Ohtoshi R."/>
            <person name="Moran D.A.P."/>
            <person name="Shinohara A."/>
            <person name="Yoshida Y."/>
            <person name="Fujiwara M."/>
            <person name="Mori M."/>
            <person name="Tomita M."/>
            <person name="Arakawa K."/>
        </authorList>
    </citation>
    <scope>NUCLEOTIDE SEQUENCE [LARGE SCALE GENOMIC DNA]</scope>
</reference>
<evidence type="ECO:0000313" key="1">
    <source>
        <dbReference type="EMBL" id="GBN24593.1"/>
    </source>
</evidence>
<dbReference type="EMBL" id="BGPR01203678">
    <property type="protein sequence ID" value="GBN24593.1"/>
    <property type="molecule type" value="Genomic_DNA"/>
</dbReference>
<organism evidence="1 2">
    <name type="scientific">Araneus ventricosus</name>
    <name type="common">Orbweaver spider</name>
    <name type="synonym">Epeira ventricosa</name>
    <dbReference type="NCBI Taxonomy" id="182803"/>
    <lineage>
        <taxon>Eukaryota</taxon>
        <taxon>Metazoa</taxon>
        <taxon>Ecdysozoa</taxon>
        <taxon>Arthropoda</taxon>
        <taxon>Chelicerata</taxon>
        <taxon>Arachnida</taxon>
        <taxon>Araneae</taxon>
        <taxon>Araneomorphae</taxon>
        <taxon>Entelegynae</taxon>
        <taxon>Araneoidea</taxon>
        <taxon>Araneidae</taxon>
        <taxon>Araneus</taxon>
    </lineage>
</organism>
<gene>
    <name evidence="1" type="ORF">AVEN_94402_1</name>
</gene>
<name>A0A4Y2MDD2_ARAVE</name>
<evidence type="ECO:0000313" key="2">
    <source>
        <dbReference type="Proteomes" id="UP000499080"/>
    </source>
</evidence>
<proteinExistence type="predicted"/>
<dbReference type="AlphaFoldDB" id="A0A4Y2MDD2"/>
<dbReference type="Proteomes" id="UP000499080">
    <property type="component" value="Unassembled WGS sequence"/>
</dbReference>
<comment type="caution">
    <text evidence="1">The sequence shown here is derived from an EMBL/GenBank/DDBJ whole genome shotgun (WGS) entry which is preliminary data.</text>
</comment>
<accession>A0A4Y2MDD2</accession>
<feature type="non-terminal residue" evidence="1">
    <location>
        <position position="53"/>
    </location>
</feature>